<accession>A0A0K6IJF8</accession>
<protein>
    <recommendedName>
        <fullName evidence="3">RCK N-terminal domain-containing protein</fullName>
    </recommendedName>
</protein>
<dbReference type="Proteomes" id="UP000182769">
    <property type="component" value="Unassembled WGS sequence"/>
</dbReference>
<name>A0A0K6IJF8_9GAMM</name>
<dbReference type="EMBL" id="CYHG01000003">
    <property type="protein sequence ID" value="CUB03206.1"/>
    <property type="molecule type" value="Genomic_DNA"/>
</dbReference>
<dbReference type="RefSeq" id="WP_055462179.1">
    <property type="nucleotide sequence ID" value="NZ_CYHG01000003.1"/>
</dbReference>
<organism evidence="1 2">
    <name type="scientific">Marinomonas fungiae</name>
    <dbReference type="NCBI Taxonomy" id="1137284"/>
    <lineage>
        <taxon>Bacteria</taxon>
        <taxon>Pseudomonadati</taxon>
        <taxon>Pseudomonadota</taxon>
        <taxon>Gammaproteobacteria</taxon>
        <taxon>Oceanospirillales</taxon>
        <taxon>Oceanospirillaceae</taxon>
        <taxon>Marinomonas</taxon>
    </lineage>
</organism>
<dbReference type="AlphaFoldDB" id="A0A0K6IJF8"/>
<sequence length="130" mass="15062">MNWLRKIGEQWFLKSKSLPKIIIVGIDTHCYQLAQTLIEHKDAEVVAFIDDEPWTNRTELLGAKVHYPSDMAALVTRKQVRLIIDFDTSEQVPESIQQELQSLPVEQIVLSHAMPQPLTCWRTQILEQLK</sequence>
<reference evidence="2" key="1">
    <citation type="submission" date="2015-08" db="EMBL/GenBank/DDBJ databases">
        <authorList>
            <person name="Varghese N."/>
        </authorList>
    </citation>
    <scope>NUCLEOTIDE SEQUENCE [LARGE SCALE GENOMIC DNA]</scope>
    <source>
        <strain evidence="2">JCM 18476</strain>
    </source>
</reference>
<gene>
    <name evidence="1" type="ORF">Ga0061065_10355</name>
</gene>
<dbReference type="STRING" id="1137284.GCA_001418205_01053"/>
<dbReference type="SUPFAM" id="SSF53335">
    <property type="entry name" value="S-adenosyl-L-methionine-dependent methyltransferases"/>
    <property type="match status" value="1"/>
</dbReference>
<dbReference type="InterPro" id="IPR029063">
    <property type="entry name" value="SAM-dependent_MTases_sf"/>
</dbReference>
<dbReference type="Gene3D" id="3.40.50.720">
    <property type="entry name" value="NAD(P)-binding Rossmann-like Domain"/>
    <property type="match status" value="1"/>
</dbReference>
<evidence type="ECO:0008006" key="3">
    <source>
        <dbReference type="Google" id="ProtNLM"/>
    </source>
</evidence>
<evidence type="ECO:0000313" key="1">
    <source>
        <dbReference type="EMBL" id="CUB03206.1"/>
    </source>
</evidence>
<dbReference type="OrthoDB" id="6089189at2"/>
<keyword evidence="2" id="KW-1185">Reference proteome</keyword>
<proteinExistence type="predicted"/>
<evidence type="ECO:0000313" key="2">
    <source>
        <dbReference type="Proteomes" id="UP000182769"/>
    </source>
</evidence>